<dbReference type="EMBL" id="BABS01000446">
    <property type="protein sequence ID" value="GAA10528.1"/>
    <property type="molecule type" value="Genomic_DNA"/>
</dbReference>
<gene>
    <name evidence="1" type="ORF">ATPR_3532</name>
</gene>
<evidence type="ECO:0000313" key="2">
    <source>
        <dbReference type="Proteomes" id="UP000004319"/>
    </source>
</evidence>
<sequence>MADWRAGSLFIAAGKMIPESIRPMPISVEKNAVSLHPFPADFFVSRSAPEQDGDVRAEVMKP</sequence>
<accession>F7VJI3</accession>
<comment type="caution">
    <text evidence="1">The sequence shown here is derived from an EMBL/GenBank/DDBJ whole genome shotgun (WGS) entry which is preliminary data.</text>
</comment>
<dbReference type="AlphaFoldDB" id="F7VJI3"/>
<reference evidence="1 2" key="1">
    <citation type="journal article" date="2011" name="Biochem. Biophys. Res. Commun.">
        <title>Increased number of Arginine-based salt bridges contributes to the thermotolerance of thermotolerant acetic acid bacteria, Acetobacter tropicalis SKU1100.</title>
        <authorList>
            <person name="Matsutani M."/>
            <person name="Hirakawa H."/>
            <person name="Nishikura M."/>
            <person name="Soemphol W."/>
            <person name="Ali I.A.I."/>
            <person name="Yakushi T."/>
            <person name="Matsushita K."/>
        </authorList>
    </citation>
    <scope>NUCLEOTIDE SEQUENCE [LARGE SCALE GENOMIC DNA]</scope>
    <source>
        <strain evidence="1 2">NBRC 101654</strain>
    </source>
</reference>
<organism evidence="1 2">
    <name type="scientific">Acetobacter tropicalis NBRC 101654</name>
    <dbReference type="NCBI Taxonomy" id="749388"/>
    <lineage>
        <taxon>Bacteria</taxon>
        <taxon>Pseudomonadati</taxon>
        <taxon>Pseudomonadota</taxon>
        <taxon>Alphaproteobacteria</taxon>
        <taxon>Acetobacterales</taxon>
        <taxon>Acetobacteraceae</taxon>
        <taxon>Acetobacter</taxon>
    </lineage>
</organism>
<protein>
    <submittedName>
        <fullName evidence="1">Uncharacterized protein</fullName>
    </submittedName>
</protein>
<name>F7VJI3_9PROT</name>
<evidence type="ECO:0000313" key="1">
    <source>
        <dbReference type="EMBL" id="GAA10528.1"/>
    </source>
</evidence>
<dbReference type="Proteomes" id="UP000004319">
    <property type="component" value="Unassembled WGS sequence"/>
</dbReference>
<proteinExistence type="predicted"/>